<sequence length="213" mass="24351">MAKIDYIEVANKKTLEGFEESYFPGPAWTTWIHPATKQAYTLTLQTAPQLSSTDFNACFELIEFTSSDDYRKSKDGWKPKAKKKEMRLLDLKYLLVKRGDEIVGFLSFMPTYEDEKQVVYCYEVHLGEEVRGTGLGGILMGHLITIAKAIPLTEKVMLTVFTRNEHAVAFYAKLGYEKDEYSPEPRLLRNGTVVESLKSKFCSCSWMDVCKPE</sequence>
<dbReference type="GO" id="GO:1990189">
    <property type="term" value="F:protein N-terminal-serine acetyltransferase activity"/>
    <property type="evidence" value="ECO:0007669"/>
    <property type="project" value="UniProtKB-EC"/>
</dbReference>
<dbReference type="AlphaFoldDB" id="A0A1E1LRC8"/>
<keyword evidence="7" id="KW-0808">Transferase</keyword>
<evidence type="ECO:0000256" key="7">
    <source>
        <dbReference type="ARBA" id="ARBA00022679"/>
    </source>
</evidence>
<keyword evidence="8" id="KW-0539">Nucleus</keyword>
<evidence type="ECO:0000256" key="4">
    <source>
        <dbReference type="ARBA" id="ARBA00012950"/>
    </source>
</evidence>
<evidence type="ECO:0000256" key="9">
    <source>
        <dbReference type="ARBA" id="ARBA00023315"/>
    </source>
</evidence>
<reference evidence="14" key="1">
    <citation type="submission" date="2016-03" db="EMBL/GenBank/DDBJ databases">
        <authorList>
            <person name="Guldener U."/>
        </authorList>
    </citation>
    <scope>NUCLEOTIDE SEQUENCE [LARGE SCALE GENOMIC DNA]</scope>
    <source>
        <strain evidence="14">04CH-RAC-A.6.1</strain>
    </source>
</reference>
<evidence type="ECO:0000256" key="2">
    <source>
        <dbReference type="ARBA" id="ARBA00004496"/>
    </source>
</evidence>
<feature type="domain" description="N-acetyltransferase" evidence="12">
    <location>
        <begin position="45"/>
        <end position="200"/>
    </location>
</feature>
<dbReference type="GO" id="GO:0005634">
    <property type="term" value="C:nucleus"/>
    <property type="evidence" value="ECO:0007669"/>
    <property type="project" value="UniProtKB-SubCell"/>
</dbReference>
<gene>
    <name evidence="13" type="ORF">RAG0_16637</name>
</gene>
<dbReference type="Pfam" id="PF00583">
    <property type="entry name" value="Acetyltransf_1"/>
    <property type="match status" value="1"/>
</dbReference>
<dbReference type="GO" id="GO:0043998">
    <property type="term" value="F:histone H2A acetyltransferase activity"/>
    <property type="evidence" value="ECO:0007669"/>
    <property type="project" value="InterPro"/>
</dbReference>
<evidence type="ECO:0000256" key="3">
    <source>
        <dbReference type="ARBA" id="ARBA00008870"/>
    </source>
</evidence>
<evidence type="ECO:0000256" key="1">
    <source>
        <dbReference type="ARBA" id="ARBA00004123"/>
    </source>
</evidence>
<dbReference type="Gene3D" id="3.40.630.30">
    <property type="match status" value="1"/>
</dbReference>
<dbReference type="Proteomes" id="UP000178912">
    <property type="component" value="Unassembled WGS sequence"/>
</dbReference>
<dbReference type="CDD" id="cd04301">
    <property type="entry name" value="NAT_SF"/>
    <property type="match status" value="1"/>
</dbReference>
<keyword evidence="6" id="KW-0963">Cytoplasm</keyword>
<evidence type="ECO:0000313" key="13">
    <source>
        <dbReference type="EMBL" id="CZT13024.1"/>
    </source>
</evidence>
<dbReference type="InterPro" id="IPR000182">
    <property type="entry name" value="GNAT_dom"/>
</dbReference>
<dbReference type="PANTHER" id="PTHR20531">
    <property type="entry name" value="N-ALPHA-ACETYLTRANSFERASE 40"/>
    <property type="match status" value="1"/>
</dbReference>
<evidence type="ECO:0000313" key="14">
    <source>
        <dbReference type="Proteomes" id="UP000178912"/>
    </source>
</evidence>
<name>A0A1E1LRC8_9HELO</name>
<protein>
    <recommendedName>
        <fullName evidence="5">N-alpha-acetyltransferase 40</fullName>
        <ecNumber evidence="4">2.3.1.257</ecNumber>
    </recommendedName>
</protein>
<evidence type="ECO:0000256" key="10">
    <source>
        <dbReference type="ARBA" id="ARBA00047821"/>
    </source>
</evidence>
<evidence type="ECO:0000256" key="5">
    <source>
        <dbReference type="ARBA" id="ARBA00015043"/>
    </source>
</evidence>
<dbReference type="PROSITE" id="PS51186">
    <property type="entry name" value="GNAT"/>
    <property type="match status" value="1"/>
</dbReference>
<comment type="catalytic activity">
    <reaction evidence="10">
        <text>N-terminal L-seryl-[histone H2A] + acetyl-CoA = N-terminal N(alpha)-acetyl-L-seryl-[histone H2A] + CoA + H(+)</text>
        <dbReference type="Rhea" id="RHEA:50600"/>
        <dbReference type="Rhea" id="RHEA-COMP:12742"/>
        <dbReference type="Rhea" id="RHEA-COMP:12744"/>
        <dbReference type="ChEBI" id="CHEBI:15378"/>
        <dbReference type="ChEBI" id="CHEBI:57287"/>
        <dbReference type="ChEBI" id="CHEBI:57288"/>
        <dbReference type="ChEBI" id="CHEBI:64738"/>
        <dbReference type="ChEBI" id="CHEBI:83690"/>
        <dbReference type="EC" id="2.3.1.257"/>
    </reaction>
</comment>
<comment type="subcellular location">
    <subcellularLocation>
        <location evidence="2">Cytoplasm</location>
    </subcellularLocation>
    <subcellularLocation>
        <location evidence="1">Nucleus</location>
    </subcellularLocation>
</comment>
<keyword evidence="14" id="KW-1185">Reference proteome</keyword>
<accession>A0A1E1LRC8</accession>
<evidence type="ECO:0000256" key="11">
    <source>
        <dbReference type="ARBA" id="ARBA00049524"/>
    </source>
</evidence>
<dbReference type="EC" id="2.3.1.257" evidence="4"/>
<dbReference type="InterPro" id="IPR016181">
    <property type="entry name" value="Acyl_CoA_acyltransferase"/>
</dbReference>
<dbReference type="InterPro" id="IPR039949">
    <property type="entry name" value="NAA40"/>
</dbReference>
<keyword evidence="9" id="KW-0012">Acyltransferase</keyword>
<comment type="catalytic activity">
    <reaction evidence="11">
        <text>N-terminal L-seryl-[histone H4] + acetyl-CoA = N-terminal N(alpha)-acetyl-L-seryl-[histone H4] + CoA + H(+)</text>
        <dbReference type="Rhea" id="RHEA:50596"/>
        <dbReference type="Rhea" id="RHEA-COMP:12740"/>
        <dbReference type="Rhea" id="RHEA-COMP:12743"/>
        <dbReference type="ChEBI" id="CHEBI:15378"/>
        <dbReference type="ChEBI" id="CHEBI:57287"/>
        <dbReference type="ChEBI" id="CHEBI:57288"/>
        <dbReference type="ChEBI" id="CHEBI:64738"/>
        <dbReference type="ChEBI" id="CHEBI:83690"/>
        <dbReference type="EC" id="2.3.1.257"/>
    </reaction>
</comment>
<dbReference type="GO" id="GO:0010485">
    <property type="term" value="F:histone H4 acetyltransferase activity"/>
    <property type="evidence" value="ECO:0007669"/>
    <property type="project" value="InterPro"/>
</dbReference>
<dbReference type="EMBL" id="FJUX01000174">
    <property type="protein sequence ID" value="CZT13024.1"/>
    <property type="molecule type" value="Genomic_DNA"/>
</dbReference>
<dbReference type="PANTHER" id="PTHR20531:SF1">
    <property type="entry name" value="N-ALPHA-ACETYLTRANSFERASE 40"/>
    <property type="match status" value="1"/>
</dbReference>
<comment type="similarity">
    <text evidence="3">Belongs to the acetyltransferase family. NAA40 subfamily.</text>
</comment>
<dbReference type="SUPFAM" id="SSF55729">
    <property type="entry name" value="Acyl-CoA N-acyltransferases (Nat)"/>
    <property type="match status" value="1"/>
</dbReference>
<dbReference type="OrthoDB" id="424551at2759"/>
<organism evidence="13 14">
    <name type="scientific">Rhynchosporium agropyri</name>
    <dbReference type="NCBI Taxonomy" id="914238"/>
    <lineage>
        <taxon>Eukaryota</taxon>
        <taxon>Fungi</taxon>
        <taxon>Dikarya</taxon>
        <taxon>Ascomycota</taxon>
        <taxon>Pezizomycotina</taxon>
        <taxon>Leotiomycetes</taxon>
        <taxon>Helotiales</taxon>
        <taxon>Ploettnerulaceae</taxon>
        <taxon>Rhynchosporium</taxon>
    </lineage>
</organism>
<proteinExistence type="inferred from homology"/>
<dbReference type="GO" id="GO:0005737">
    <property type="term" value="C:cytoplasm"/>
    <property type="evidence" value="ECO:0007669"/>
    <property type="project" value="UniProtKB-SubCell"/>
</dbReference>
<evidence type="ECO:0000256" key="6">
    <source>
        <dbReference type="ARBA" id="ARBA00022490"/>
    </source>
</evidence>
<evidence type="ECO:0000259" key="12">
    <source>
        <dbReference type="PROSITE" id="PS51186"/>
    </source>
</evidence>
<evidence type="ECO:0000256" key="8">
    <source>
        <dbReference type="ARBA" id="ARBA00023242"/>
    </source>
</evidence>